<dbReference type="Pfam" id="PF13545">
    <property type="entry name" value="HTH_Crp_2"/>
    <property type="match status" value="1"/>
</dbReference>
<dbReference type="EMBL" id="JBALHR010000001">
    <property type="protein sequence ID" value="MEH7826762.1"/>
    <property type="molecule type" value="Genomic_DNA"/>
</dbReference>
<dbReference type="InterPro" id="IPR050397">
    <property type="entry name" value="Env_Response_Regulators"/>
</dbReference>
<dbReference type="SUPFAM" id="SSF46785">
    <property type="entry name" value="Winged helix' DNA-binding domain"/>
    <property type="match status" value="1"/>
</dbReference>
<accession>A0ABU8BR86</accession>
<keyword evidence="7" id="KW-1185">Reference proteome</keyword>
<dbReference type="InterPro" id="IPR012318">
    <property type="entry name" value="HTH_CRP"/>
</dbReference>
<dbReference type="InterPro" id="IPR000595">
    <property type="entry name" value="cNMP-bd_dom"/>
</dbReference>
<dbReference type="Proteomes" id="UP001431963">
    <property type="component" value="Unassembled WGS sequence"/>
</dbReference>
<organism evidence="6 7">
    <name type="scientific">Gemmobacter denitrificans</name>
    <dbReference type="NCBI Taxonomy" id="3123040"/>
    <lineage>
        <taxon>Bacteria</taxon>
        <taxon>Pseudomonadati</taxon>
        <taxon>Pseudomonadota</taxon>
        <taxon>Alphaproteobacteria</taxon>
        <taxon>Rhodobacterales</taxon>
        <taxon>Paracoccaceae</taxon>
        <taxon>Gemmobacter</taxon>
    </lineage>
</organism>
<sequence length="215" mass="23451">MNWIDACPLPGLTPAQRQGLERLPQLDLPAGQALFHAGDRAQGFLVILKGRVEVFLTGPSGREILLYAVEPGQSCIQTTLGLMGDDAYAGEALTATDCRAVMIPRGQFLRLMDEAPGFRAFVFRAFGARMAEMTHLLESVAFHRVESRLARALLSMAQDNDVQATQAEIASQIGSAREVVSRKLDLLAQRGLIRAERGRVRLIDPAGLKRLADVT</sequence>
<dbReference type="PANTHER" id="PTHR24567:SF74">
    <property type="entry name" value="HTH-TYPE TRANSCRIPTIONAL REGULATOR ARCR"/>
    <property type="match status" value="1"/>
</dbReference>
<evidence type="ECO:0000256" key="3">
    <source>
        <dbReference type="ARBA" id="ARBA00023163"/>
    </source>
</evidence>
<evidence type="ECO:0000313" key="7">
    <source>
        <dbReference type="Proteomes" id="UP001431963"/>
    </source>
</evidence>
<dbReference type="InterPro" id="IPR036390">
    <property type="entry name" value="WH_DNA-bd_sf"/>
</dbReference>
<feature type="domain" description="Cyclic nucleotide-binding" evidence="4">
    <location>
        <begin position="20"/>
        <end position="112"/>
    </location>
</feature>
<proteinExistence type="predicted"/>
<keyword evidence="2" id="KW-0238">DNA-binding</keyword>
<dbReference type="Gene3D" id="1.10.10.10">
    <property type="entry name" value="Winged helix-like DNA-binding domain superfamily/Winged helix DNA-binding domain"/>
    <property type="match status" value="1"/>
</dbReference>
<gene>
    <name evidence="6" type="ORF">V6590_01230</name>
</gene>
<dbReference type="PANTHER" id="PTHR24567">
    <property type="entry name" value="CRP FAMILY TRANSCRIPTIONAL REGULATORY PROTEIN"/>
    <property type="match status" value="1"/>
</dbReference>
<reference evidence="6" key="1">
    <citation type="submission" date="2024-02" db="EMBL/GenBank/DDBJ databases">
        <title>Genome sequences of strain Gemmobacter sp. JM10B15.</title>
        <authorList>
            <person name="Zhang M."/>
        </authorList>
    </citation>
    <scope>NUCLEOTIDE SEQUENCE</scope>
    <source>
        <strain evidence="6">JM10B15</strain>
    </source>
</reference>
<dbReference type="SMART" id="SM00100">
    <property type="entry name" value="cNMP"/>
    <property type="match status" value="1"/>
</dbReference>
<keyword evidence="1" id="KW-0805">Transcription regulation</keyword>
<dbReference type="PROSITE" id="PS51063">
    <property type="entry name" value="HTH_CRP_2"/>
    <property type="match status" value="1"/>
</dbReference>
<dbReference type="CDD" id="cd00038">
    <property type="entry name" value="CAP_ED"/>
    <property type="match status" value="1"/>
</dbReference>
<name>A0ABU8BR86_9RHOB</name>
<feature type="domain" description="HTH crp-type" evidence="5">
    <location>
        <begin position="143"/>
        <end position="206"/>
    </location>
</feature>
<evidence type="ECO:0000313" key="6">
    <source>
        <dbReference type="EMBL" id="MEH7826762.1"/>
    </source>
</evidence>
<dbReference type="InterPro" id="IPR036388">
    <property type="entry name" value="WH-like_DNA-bd_sf"/>
</dbReference>
<dbReference type="InterPro" id="IPR014710">
    <property type="entry name" value="RmlC-like_jellyroll"/>
</dbReference>
<comment type="caution">
    <text evidence="6">The sequence shown here is derived from an EMBL/GenBank/DDBJ whole genome shotgun (WGS) entry which is preliminary data.</text>
</comment>
<evidence type="ECO:0000256" key="1">
    <source>
        <dbReference type="ARBA" id="ARBA00023015"/>
    </source>
</evidence>
<evidence type="ECO:0000259" key="5">
    <source>
        <dbReference type="PROSITE" id="PS51063"/>
    </source>
</evidence>
<dbReference type="RefSeq" id="WP_335418330.1">
    <property type="nucleotide sequence ID" value="NZ_JBALHR010000001.1"/>
</dbReference>
<evidence type="ECO:0000256" key="2">
    <source>
        <dbReference type="ARBA" id="ARBA00023125"/>
    </source>
</evidence>
<dbReference type="SMART" id="SM00419">
    <property type="entry name" value="HTH_CRP"/>
    <property type="match status" value="1"/>
</dbReference>
<evidence type="ECO:0000259" key="4">
    <source>
        <dbReference type="PROSITE" id="PS50042"/>
    </source>
</evidence>
<keyword evidence="3" id="KW-0804">Transcription</keyword>
<dbReference type="PROSITE" id="PS50042">
    <property type="entry name" value="CNMP_BINDING_3"/>
    <property type="match status" value="1"/>
</dbReference>
<dbReference type="Pfam" id="PF00027">
    <property type="entry name" value="cNMP_binding"/>
    <property type="match status" value="1"/>
</dbReference>
<dbReference type="SUPFAM" id="SSF51206">
    <property type="entry name" value="cAMP-binding domain-like"/>
    <property type="match status" value="1"/>
</dbReference>
<protein>
    <submittedName>
        <fullName evidence="6">Crp/Fnr family transcriptional regulator</fullName>
    </submittedName>
</protein>
<dbReference type="InterPro" id="IPR018490">
    <property type="entry name" value="cNMP-bd_dom_sf"/>
</dbReference>
<dbReference type="Gene3D" id="2.60.120.10">
    <property type="entry name" value="Jelly Rolls"/>
    <property type="match status" value="1"/>
</dbReference>